<keyword evidence="2" id="KW-1185">Reference proteome</keyword>
<gene>
    <name evidence="1" type="ORF">PG991_016110</name>
</gene>
<sequence length="83" mass="9185">MSIQGSFQGKGRSALALNMSLHKFSSVSSRWIHGRSGIAQDITLHKTRDISLNEPLEIFLTQTPHGFEILLADATMVYQEQAA</sequence>
<dbReference type="EMBL" id="JAQQWI010000024">
    <property type="protein sequence ID" value="KAK7994522.1"/>
    <property type="molecule type" value="Genomic_DNA"/>
</dbReference>
<organism evidence="1 2">
    <name type="scientific">Apiospora marii</name>
    <dbReference type="NCBI Taxonomy" id="335849"/>
    <lineage>
        <taxon>Eukaryota</taxon>
        <taxon>Fungi</taxon>
        <taxon>Dikarya</taxon>
        <taxon>Ascomycota</taxon>
        <taxon>Pezizomycotina</taxon>
        <taxon>Sordariomycetes</taxon>
        <taxon>Xylariomycetidae</taxon>
        <taxon>Amphisphaeriales</taxon>
        <taxon>Apiosporaceae</taxon>
        <taxon>Apiospora</taxon>
    </lineage>
</organism>
<reference evidence="1 2" key="1">
    <citation type="submission" date="2023-01" db="EMBL/GenBank/DDBJ databases">
        <title>Analysis of 21 Apiospora genomes using comparative genomics revels a genus with tremendous synthesis potential of carbohydrate active enzymes and secondary metabolites.</title>
        <authorList>
            <person name="Sorensen T."/>
        </authorList>
    </citation>
    <scope>NUCLEOTIDE SEQUENCE [LARGE SCALE GENOMIC DNA]</scope>
    <source>
        <strain evidence="1 2">CBS 20057</strain>
    </source>
</reference>
<comment type="caution">
    <text evidence="1">The sequence shown here is derived from an EMBL/GenBank/DDBJ whole genome shotgun (WGS) entry which is preliminary data.</text>
</comment>
<proteinExistence type="predicted"/>
<name>A0ABR1R0L3_9PEZI</name>
<evidence type="ECO:0000313" key="1">
    <source>
        <dbReference type="EMBL" id="KAK7994522.1"/>
    </source>
</evidence>
<dbReference type="Proteomes" id="UP001396898">
    <property type="component" value="Unassembled WGS sequence"/>
</dbReference>
<protein>
    <submittedName>
        <fullName evidence="1">Uncharacterized protein</fullName>
    </submittedName>
</protein>
<evidence type="ECO:0000313" key="2">
    <source>
        <dbReference type="Proteomes" id="UP001396898"/>
    </source>
</evidence>
<accession>A0ABR1R0L3</accession>